<dbReference type="Proteomes" id="UP000007844">
    <property type="component" value="Chromosome"/>
</dbReference>
<dbReference type="SUPFAM" id="SSF53850">
    <property type="entry name" value="Periplasmic binding protein-like II"/>
    <property type="match status" value="1"/>
</dbReference>
<dbReference type="eggNOG" id="COG0834">
    <property type="taxonomic scope" value="Bacteria"/>
</dbReference>
<evidence type="ECO:0000313" key="5">
    <source>
        <dbReference type="Proteomes" id="UP000007844"/>
    </source>
</evidence>
<proteinExistence type="predicted"/>
<reference evidence="4 5" key="1">
    <citation type="journal article" date="2011" name="J. Bacteriol.">
        <title>Genome sequence of the mercury-methylating and pleomorphic Desulfovibrio africanus Strain Walvis Bay.</title>
        <authorList>
            <person name="Brown S.D."/>
            <person name="Wall J.D."/>
            <person name="Kucken A.M."/>
            <person name="Gilmour C.C."/>
            <person name="Podar M."/>
            <person name="Brandt C.C."/>
            <person name="Teshima H."/>
            <person name="Detter J.C."/>
            <person name="Han C.S."/>
            <person name="Land M.L."/>
            <person name="Lucas S."/>
            <person name="Han J."/>
            <person name="Pennacchio L."/>
            <person name="Nolan M."/>
            <person name="Pitluck S."/>
            <person name="Woyke T."/>
            <person name="Goodwin L."/>
            <person name="Palumbo A.V."/>
            <person name="Elias D.A."/>
        </authorList>
    </citation>
    <scope>NUCLEOTIDE SEQUENCE [LARGE SCALE GENOMIC DNA]</scope>
    <source>
        <strain evidence="4 5">Walvis Bay</strain>
    </source>
</reference>
<dbReference type="HOGENOM" id="CLU_019602_18_2_7"/>
<protein>
    <submittedName>
        <fullName evidence="4">ABC-type transporter, periplasmic subunit family 3</fullName>
    </submittedName>
</protein>
<keyword evidence="1 2" id="KW-0732">Signal</keyword>
<dbReference type="InterPro" id="IPR001638">
    <property type="entry name" value="Solute-binding_3/MltF_N"/>
</dbReference>
<dbReference type="Pfam" id="PF00497">
    <property type="entry name" value="SBP_bac_3"/>
    <property type="match status" value="1"/>
</dbReference>
<name>F3YYV4_DESAF</name>
<evidence type="ECO:0000256" key="2">
    <source>
        <dbReference type="SAM" id="SignalP"/>
    </source>
</evidence>
<dbReference type="Gene3D" id="3.40.190.10">
    <property type="entry name" value="Periplasmic binding protein-like II"/>
    <property type="match status" value="2"/>
</dbReference>
<evidence type="ECO:0000313" key="4">
    <source>
        <dbReference type="EMBL" id="EGJ51930.1"/>
    </source>
</evidence>
<organism evidence="4 5">
    <name type="scientific">Desulfocurvibacter africanus subsp. africanus str. Walvis Bay</name>
    <dbReference type="NCBI Taxonomy" id="690850"/>
    <lineage>
        <taxon>Bacteria</taxon>
        <taxon>Pseudomonadati</taxon>
        <taxon>Thermodesulfobacteriota</taxon>
        <taxon>Desulfovibrionia</taxon>
        <taxon>Desulfovibrionales</taxon>
        <taxon>Desulfovibrionaceae</taxon>
        <taxon>Desulfocurvibacter</taxon>
    </lineage>
</organism>
<evidence type="ECO:0000259" key="3">
    <source>
        <dbReference type="SMART" id="SM00062"/>
    </source>
</evidence>
<dbReference type="SMART" id="SM00062">
    <property type="entry name" value="PBPb"/>
    <property type="match status" value="1"/>
</dbReference>
<dbReference type="STRING" id="690850.Desaf_3653"/>
<dbReference type="EMBL" id="CP003221">
    <property type="protein sequence ID" value="EGJ51930.1"/>
    <property type="molecule type" value="Genomic_DNA"/>
</dbReference>
<dbReference type="PROSITE" id="PS51257">
    <property type="entry name" value="PROKAR_LIPOPROTEIN"/>
    <property type="match status" value="1"/>
</dbReference>
<gene>
    <name evidence="4" type="ORF">Desaf_3653</name>
</gene>
<evidence type="ECO:0000256" key="1">
    <source>
        <dbReference type="ARBA" id="ARBA00022729"/>
    </source>
</evidence>
<dbReference type="KEGG" id="daf:Desaf_3653"/>
<feature type="signal peptide" evidence="2">
    <location>
        <begin position="1"/>
        <end position="18"/>
    </location>
</feature>
<dbReference type="PANTHER" id="PTHR35936">
    <property type="entry name" value="MEMBRANE-BOUND LYTIC MUREIN TRANSGLYCOSYLASE F"/>
    <property type="match status" value="1"/>
</dbReference>
<feature type="domain" description="Solute-binding protein family 3/N-terminal" evidence="3">
    <location>
        <begin position="43"/>
        <end position="265"/>
    </location>
</feature>
<dbReference type="AlphaFoldDB" id="F3YYV4"/>
<dbReference type="RefSeq" id="WP_014261540.1">
    <property type="nucleotide sequence ID" value="NC_016629.1"/>
</dbReference>
<dbReference type="PANTHER" id="PTHR35936:SF19">
    <property type="entry name" value="AMINO-ACID-BINDING PROTEIN YXEM-RELATED"/>
    <property type="match status" value="1"/>
</dbReference>
<dbReference type="CDD" id="cd13530">
    <property type="entry name" value="PBP2_peptides_like"/>
    <property type="match status" value="1"/>
</dbReference>
<keyword evidence="5" id="KW-1185">Reference proteome</keyword>
<accession>F3YYV4</accession>
<feature type="chain" id="PRO_5003303295" evidence="2">
    <location>
        <begin position="19"/>
        <end position="265"/>
    </location>
</feature>
<sequence precursor="true">MRKLLTLACSLAALLLVACGEAPQEKKAEEAAPAAPAQAEAKSYINGIDANFPPFAFVDESGKPSGFDVESVNWIAEKMGFKVTHQPIDWDGIIPALLSNKIDFIASGMSITEERAQKVNFSMPYWIIKQVFVTKADAALSLDDMLKGKKTLGVQRGTSEAEWLKEKAAAEGWNFELRYYDSAPLAVEDVVNGRIDAAAMDDAPAKDATAKKPVKILGTFGMKEEEFGYATRKEDAELLAKLNEGLKLLMADPYWEELQVKYGLK</sequence>